<accession>A0A432YZH4</accession>
<dbReference type="PANTHER" id="PTHR43451:SF1">
    <property type="entry name" value="ACETYLTRANSFERASE"/>
    <property type="match status" value="1"/>
</dbReference>
<sequence>MPTPTELIIRPYQESDAEALHALFYHTVHNVNRRDYTDAQLAAWAPDAVDMLFWRQRMRGIQPYVAVYQNLQVGYADIQTDGYIDHFFCHWQYQGQGVGKALMQHLFEVGTELQVPRFYAHVSKTALPFFQRMGFETVHEQQVTMRGQLLTNYLMERLA</sequence>
<protein>
    <submittedName>
        <fullName evidence="2">GNAT family N-acetyltransferase</fullName>
    </submittedName>
</protein>
<comment type="caution">
    <text evidence="2">The sequence shown here is derived from an EMBL/GenBank/DDBJ whole genome shotgun (WGS) entry which is preliminary data.</text>
</comment>
<dbReference type="GO" id="GO:0016747">
    <property type="term" value="F:acyltransferase activity, transferring groups other than amino-acyl groups"/>
    <property type="evidence" value="ECO:0007669"/>
    <property type="project" value="InterPro"/>
</dbReference>
<dbReference type="AlphaFoldDB" id="A0A432YZH4"/>
<organism evidence="2 3">
    <name type="scientific">Pseudidiomarina sediminum</name>
    <dbReference type="NCBI Taxonomy" id="431675"/>
    <lineage>
        <taxon>Bacteria</taxon>
        <taxon>Pseudomonadati</taxon>
        <taxon>Pseudomonadota</taxon>
        <taxon>Gammaproteobacteria</taxon>
        <taxon>Alteromonadales</taxon>
        <taxon>Idiomarinaceae</taxon>
        <taxon>Pseudidiomarina</taxon>
    </lineage>
</organism>
<dbReference type="InterPro" id="IPR000182">
    <property type="entry name" value="GNAT_dom"/>
</dbReference>
<dbReference type="SUPFAM" id="SSF55729">
    <property type="entry name" value="Acyl-CoA N-acyltransferases (Nat)"/>
    <property type="match status" value="1"/>
</dbReference>
<dbReference type="Pfam" id="PF13673">
    <property type="entry name" value="Acetyltransf_10"/>
    <property type="match status" value="1"/>
</dbReference>
<evidence type="ECO:0000313" key="3">
    <source>
        <dbReference type="Proteomes" id="UP000287022"/>
    </source>
</evidence>
<gene>
    <name evidence="2" type="ORF">CWI80_12255</name>
</gene>
<dbReference type="EMBL" id="PIQE01000006">
    <property type="protein sequence ID" value="RUO68995.1"/>
    <property type="molecule type" value="Genomic_DNA"/>
</dbReference>
<keyword evidence="3" id="KW-1185">Reference proteome</keyword>
<proteinExistence type="predicted"/>
<dbReference type="CDD" id="cd04301">
    <property type="entry name" value="NAT_SF"/>
    <property type="match status" value="1"/>
</dbReference>
<dbReference type="PROSITE" id="PS51186">
    <property type="entry name" value="GNAT"/>
    <property type="match status" value="1"/>
</dbReference>
<dbReference type="InterPro" id="IPR016181">
    <property type="entry name" value="Acyl_CoA_acyltransferase"/>
</dbReference>
<evidence type="ECO:0000259" key="1">
    <source>
        <dbReference type="PROSITE" id="PS51186"/>
    </source>
</evidence>
<evidence type="ECO:0000313" key="2">
    <source>
        <dbReference type="EMBL" id="RUO68995.1"/>
    </source>
</evidence>
<dbReference type="Proteomes" id="UP000287022">
    <property type="component" value="Unassembled WGS sequence"/>
</dbReference>
<feature type="domain" description="N-acetyltransferase" evidence="1">
    <location>
        <begin position="7"/>
        <end position="159"/>
    </location>
</feature>
<dbReference type="RefSeq" id="WP_026861066.1">
    <property type="nucleotide sequence ID" value="NZ_PIQE01000006.1"/>
</dbReference>
<reference evidence="3" key="1">
    <citation type="journal article" date="2018" name="Front. Microbiol.">
        <title>Genome-Based Analysis Reveals the Taxonomy and Diversity of the Family Idiomarinaceae.</title>
        <authorList>
            <person name="Liu Y."/>
            <person name="Lai Q."/>
            <person name="Shao Z."/>
        </authorList>
    </citation>
    <scope>NUCLEOTIDE SEQUENCE [LARGE SCALE GENOMIC DNA]</scope>
    <source>
        <strain evidence="3">c121</strain>
    </source>
</reference>
<name>A0A432YZH4_9GAMM</name>
<dbReference type="Gene3D" id="3.40.630.30">
    <property type="match status" value="1"/>
</dbReference>
<keyword evidence="2" id="KW-0808">Transferase</keyword>
<dbReference type="PANTHER" id="PTHR43451">
    <property type="entry name" value="ACETYLTRANSFERASE (GNAT) FAMILY PROTEIN"/>
    <property type="match status" value="1"/>
</dbReference>
<dbReference type="InterPro" id="IPR052564">
    <property type="entry name" value="N-acetyltrans/Recomb-assoc"/>
</dbReference>
<dbReference type="STRING" id="1122124.GCA_000423165_02388"/>